<feature type="compositionally biased region" description="Polar residues" evidence="6">
    <location>
        <begin position="25"/>
        <end position="75"/>
    </location>
</feature>
<protein>
    <recommendedName>
        <fullName evidence="7">TPX2 C-terminal domain-containing protein</fullName>
    </recommendedName>
</protein>
<keyword evidence="5" id="KW-0206">Cytoskeleton</keyword>
<dbReference type="InterPro" id="IPR009675">
    <property type="entry name" value="TPX2_fam"/>
</dbReference>
<feature type="domain" description="TPX2 C-terminal" evidence="7">
    <location>
        <begin position="415"/>
        <end position="489"/>
    </location>
</feature>
<dbReference type="OrthoDB" id="7677582at2759"/>
<dbReference type="GO" id="GO:0005819">
    <property type="term" value="C:spindle"/>
    <property type="evidence" value="ECO:0007669"/>
    <property type="project" value="InterPro"/>
</dbReference>
<dbReference type="GO" id="GO:0060236">
    <property type="term" value="P:regulation of mitotic spindle organization"/>
    <property type="evidence" value="ECO:0007669"/>
    <property type="project" value="InterPro"/>
</dbReference>
<evidence type="ECO:0000256" key="6">
    <source>
        <dbReference type="SAM" id="MobiDB-lite"/>
    </source>
</evidence>
<dbReference type="Pfam" id="PF06886">
    <property type="entry name" value="TPX2"/>
    <property type="match status" value="1"/>
</dbReference>
<keyword evidence="3" id="KW-0963">Cytoplasm</keyword>
<keyword evidence="4" id="KW-0493">Microtubule</keyword>
<dbReference type="PANTHER" id="PTHR14326">
    <property type="entry name" value="TARGETING PROTEIN FOR XKLP2"/>
    <property type="match status" value="1"/>
</dbReference>
<feature type="region of interest" description="Disordered" evidence="6">
    <location>
        <begin position="300"/>
        <end position="350"/>
    </location>
</feature>
<evidence type="ECO:0000256" key="4">
    <source>
        <dbReference type="ARBA" id="ARBA00022701"/>
    </source>
</evidence>
<feature type="region of interest" description="Disordered" evidence="6">
    <location>
        <begin position="206"/>
        <end position="225"/>
    </location>
</feature>
<dbReference type="EMBL" id="CACTIH010005544">
    <property type="protein sequence ID" value="CAA2997180.1"/>
    <property type="molecule type" value="Genomic_DNA"/>
</dbReference>
<sequence>MDSGSKTAGANTPAKESNRSKFNEISEQLENFNPNVSSAGFKSSNSPCIKSAKSVRSQKSTSRNPNPTGSSQVASPSPVKKIRQRKFLIAKKKSEKGEVNSSTAASVECNKCKKKTGKSKCLCLAYESLRASQEGFFKNSSTIDDKVDLEKLCDDDSANGESGVIPISQKPETAKGFCSRVEGNDDLCEINEKSKDDIVEVEVNGETGTKRSRGRQLKEGRECAPVPRSGKVMHLVKAFEELLSIPKSSNSEEKEVDEVENINAEMRKPIEVAENRVSPSSFSPSDVFLTLESLGLDSVSHRSSSLDSSQGSISSKTSAGGRRSRRKSFESSGTSGIRHGRRQLKATSQKPFMLKTEQRGRCKEEEFMKKLQEIMEEEEKLRIPVAQGLPWTTDQPEFLVKPLVKDNTRPVDLMLHSDIRAVERAEFDHQVADKMSLIEQFKMERERQRKLAEEEEIRRLRKELVPKAQPMPYFDRPFFPRRSVKHLTNKSSFIDLCCIRSVKHLTNKSMEPKANA</sequence>
<dbReference type="GO" id="GO:0090307">
    <property type="term" value="P:mitotic spindle assembly"/>
    <property type="evidence" value="ECO:0007669"/>
    <property type="project" value="TreeGrafter"/>
</dbReference>
<dbReference type="GO" id="GO:0008017">
    <property type="term" value="F:microtubule binding"/>
    <property type="evidence" value="ECO:0007669"/>
    <property type="project" value="TreeGrafter"/>
</dbReference>
<dbReference type="GO" id="GO:0005880">
    <property type="term" value="C:nuclear microtubule"/>
    <property type="evidence" value="ECO:0007669"/>
    <property type="project" value="TreeGrafter"/>
</dbReference>
<feature type="compositionally biased region" description="Low complexity" evidence="6">
    <location>
        <begin position="300"/>
        <end position="315"/>
    </location>
</feature>
<organism evidence="8 9">
    <name type="scientific">Olea europaea subsp. europaea</name>
    <dbReference type="NCBI Taxonomy" id="158383"/>
    <lineage>
        <taxon>Eukaryota</taxon>
        <taxon>Viridiplantae</taxon>
        <taxon>Streptophyta</taxon>
        <taxon>Embryophyta</taxon>
        <taxon>Tracheophyta</taxon>
        <taxon>Spermatophyta</taxon>
        <taxon>Magnoliopsida</taxon>
        <taxon>eudicotyledons</taxon>
        <taxon>Gunneridae</taxon>
        <taxon>Pentapetalae</taxon>
        <taxon>asterids</taxon>
        <taxon>lamiids</taxon>
        <taxon>Lamiales</taxon>
        <taxon>Oleaceae</taxon>
        <taxon>Oleeae</taxon>
        <taxon>Olea</taxon>
    </lineage>
</organism>
<name>A0A8S0SX37_OLEEU</name>
<evidence type="ECO:0000313" key="9">
    <source>
        <dbReference type="Proteomes" id="UP000594638"/>
    </source>
</evidence>
<evidence type="ECO:0000313" key="8">
    <source>
        <dbReference type="EMBL" id="CAA2997180.1"/>
    </source>
</evidence>
<evidence type="ECO:0000256" key="5">
    <source>
        <dbReference type="ARBA" id="ARBA00023212"/>
    </source>
</evidence>
<accession>A0A8S0SX37</accession>
<evidence type="ECO:0000256" key="1">
    <source>
        <dbReference type="ARBA" id="ARBA00004245"/>
    </source>
</evidence>
<dbReference type="AlphaFoldDB" id="A0A8S0SX37"/>
<dbReference type="PANTHER" id="PTHR14326:SF58">
    <property type="entry name" value="TPX2 (TARGETING PROTEIN FOR XKLP2) PROTEIN FAMILY"/>
    <property type="match status" value="1"/>
</dbReference>
<evidence type="ECO:0000256" key="3">
    <source>
        <dbReference type="ARBA" id="ARBA00022490"/>
    </source>
</evidence>
<dbReference type="Proteomes" id="UP000594638">
    <property type="component" value="Unassembled WGS sequence"/>
</dbReference>
<reference evidence="8 9" key="1">
    <citation type="submission" date="2019-12" db="EMBL/GenBank/DDBJ databases">
        <authorList>
            <person name="Alioto T."/>
            <person name="Alioto T."/>
            <person name="Gomez Garrido J."/>
        </authorList>
    </citation>
    <scope>NUCLEOTIDE SEQUENCE [LARGE SCALE GENOMIC DNA]</scope>
</reference>
<dbReference type="InterPro" id="IPR027329">
    <property type="entry name" value="TPX2_C"/>
</dbReference>
<evidence type="ECO:0000259" key="7">
    <source>
        <dbReference type="Pfam" id="PF06886"/>
    </source>
</evidence>
<comment type="caution">
    <text evidence="8">The sequence shown here is derived from an EMBL/GenBank/DDBJ whole genome shotgun (WGS) entry which is preliminary data.</text>
</comment>
<feature type="region of interest" description="Disordered" evidence="6">
    <location>
        <begin position="1"/>
        <end position="85"/>
    </location>
</feature>
<feature type="compositionally biased region" description="Polar residues" evidence="6">
    <location>
        <begin position="1"/>
        <end position="10"/>
    </location>
</feature>
<evidence type="ECO:0000256" key="2">
    <source>
        <dbReference type="ARBA" id="ARBA00005885"/>
    </source>
</evidence>
<comment type="subcellular location">
    <subcellularLocation>
        <location evidence="1">Cytoplasm</location>
        <location evidence="1">Cytoskeleton</location>
    </subcellularLocation>
</comment>
<feature type="region of interest" description="Disordered" evidence="6">
    <location>
        <begin position="246"/>
        <end position="282"/>
    </location>
</feature>
<gene>
    <name evidence="8" type="ORF">OLEA9_A042909</name>
</gene>
<dbReference type="Gramene" id="OE9A042909T1">
    <property type="protein sequence ID" value="OE9A042909C1"/>
    <property type="gene ID" value="OE9A042909"/>
</dbReference>
<dbReference type="GO" id="GO:0030295">
    <property type="term" value="F:protein kinase activator activity"/>
    <property type="evidence" value="ECO:0007669"/>
    <property type="project" value="TreeGrafter"/>
</dbReference>
<keyword evidence="9" id="KW-1185">Reference proteome</keyword>
<comment type="similarity">
    <text evidence="2">Belongs to the TPX2 family.</text>
</comment>
<proteinExistence type="inferred from homology"/>
<feature type="compositionally biased region" description="Basic and acidic residues" evidence="6">
    <location>
        <begin position="265"/>
        <end position="274"/>
    </location>
</feature>